<proteinExistence type="predicted"/>
<keyword evidence="2" id="KW-0472">Membrane</keyword>
<name>A0A327Z0U5_9ACTN</name>
<accession>A0A327Z0U5</accession>
<dbReference type="EMBL" id="QLMJ01000028">
    <property type="protein sequence ID" value="RAK26209.1"/>
    <property type="molecule type" value="Genomic_DNA"/>
</dbReference>
<evidence type="ECO:0000313" key="3">
    <source>
        <dbReference type="EMBL" id="RAK26209.1"/>
    </source>
</evidence>
<sequence>MRTEEDLSQSLSRRAATAPDGTGMVEQARAGVVRIRHRRRILQGAATVVAVAAAALTVPLALREGTMPPPAEPAPPFRSVAELSVSLAPGSDFVIPWRNSNGNREEARVAHSSEIAAARPEELTVNQGATVQVYDPGTFDPAGLRTGEPVSAAGRQAWYTPNLTIVEDMTPLHAVTEPAQINGPALGWQEASGAWVVLFRLTATAQVRAELIEVAQDLRIQDPPQRVSVPYRFGWLPQGLAVTAVDLHDLAQLSTSASVAYGYTGQPAGKSLPPVIVYAVPGKGDRDWETIRPDLGAPQRAGGHDFWYLDTKNRAISPPEGGSVIVMDTGTCHLQLSFADRARIPEPDAMRIVQELTVADCADLSTWLPLT</sequence>
<organism evidence="3 4">
    <name type="scientific">Actinoplanes lutulentus</name>
    <dbReference type="NCBI Taxonomy" id="1287878"/>
    <lineage>
        <taxon>Bacteria</taxon>
        <taxon>Bacillati</taxon>
        <taxon>Actinomycetota</taxon>
        <taxon>Actinomycetes</taxon>
        <taxon>Micromonosporales</taxon>
        <taxon>Micromonosporaceae</taxon>
        <taxon>Actinoplanes</taxon>
    </lineage>
</organism>
<keyword evidence="4" id="KW-1185">Reference proteome</keyword>
<reference evidence="3 4" key="1">
    <citation type="submission" date="2018-06" db="EMBL/GenBank/DDBJ databases">
        <title>Genomic Encyclopedia of Type Strains, Phase III (KMG-III): the genomes of soil and plant-associated and newly described type strains.</title>
        <authorList>
            <person name="Whitman W."/>
        </authorList>
    </citation>
    <scope>NUCLEOTIDE SEQUENCE [LARGE SCALE GENOMIC DNA]</scope>
    <source>
        <strain evidence="3 4">CGMCC 4.7090</strain>
    </source>
</reference>
<dbReference type="AlphaFoldDB" id="A0A327Z0U5"/>
<protein>
    <submittedName>
        <fullName evidence="3">Uncharacterized protein</fullName>
    </submittedName>
</protein>
<gene>
    <name evidence="3" type="ORF">B0I29_12841</name>
</gene>
<keyword evidence="2" id="KW-0812">Transmembrane</keyword>
<comment type="caution">
    <text evidence="3">The sequence shown here is derived from an EMBL/GenBank/DDBJ whole genome shotgun (WGS) entry which is preliminary data.</text>
</comment>
<feature type="transmembrane region" description="Helical" evidence="2">
    <location>
        <begin position="41"/>
        <end position="62"/>
    </location>
</feature>
<dbReference type="RefSeq" id="WP_111654710.1">
    <property type="nucleotide sequence ID" value="NZ_JACHWI010000014.1"/>
</dbReference>
<evidence type="ECO:0000256" key="1">
    <source>
        <dbReference type="SAM" id="MobiDB-lite"/>
    </source>
</evidence>
<evidence type="ECO:0000313" key="4">
    <source>
        <dbReference type="Proteomes" id="UP000249341"/>
    </source>
</evidence>
<keyword evidence="2" id="KW-1133">Transmembrane helix</keyword>
<feature type="region of interest" description="Disordered" evidence="1">
    <location>
        <begin position="1"/>
        <end position="23"/>
    </location>
</feature>
<evidence type="ECO:0000256" key="2">
    <source>
        <dbReference type="SAM" id="Phobius"/>
    </source>
</evidence>
<dbReference type="Proteomes" id="UP000249341">
    <property type="component" value="Unassembled WGS sequence"/>
</dbReference>
<dbReference type="OrthoDB" id="4760555at2"/>